<evidence type="ECO:0000256" key="6">
    <source>
        <dbReference type="ARBA" id="ARBA00022884"/>
    </source>
</evidence>
<name>A0A7K1T769_9ACTN</name>
<evidence type="ECO:0000313" key="8">
    <source>
        <dbReference type="EMBL" id="MVN59381.1"/>
    </source>
</evidence>
<dbReference type="InterPro" id="IPR012933">
    <property type="entry name" value="HicA_mRNA_interferase"/>
</dbReference>
<dbReference type="Pfam" id="PF07927">
    <property type="entry name" value="HicA_toxin"/>
    <property type="match status" value="1"/>
</dbReference>
<evidence type="ECO:0000256" key="2">
    <source>
        <dbReference type="ARBA" id="ARBA00022649"/>
    </source>
</evidence>
<protein>
    <submittedName>
        <fullName evidence="8">Type II toxin-antitoxin system HicA family toxin</fullName>
    </submittedName>
</protein>
<dbReference type="Proteomes" id="UP000488839">
    <property type="component" value="Unassembled WGS sequence"/>
</dbReference>
<evidence type="ECO:0000256" key="1">
    <source>
        <dbReference type="ARBA" id="ARBA00006620"/>
    </source>
</evidence>
<keyword evidence="7" id="KW-0346">Stress response</keyword>
<dbReference type="GO" id="GO:0016787">
    <property type="term" value="F:hydrolase activity"/>
    <property type="evidence" value="ECO:0007669"/>
    <property type="project" value="UniProtKB-KW"/>
</dbReference>
<evidence type="ECO:0000256" key="5">
    <source>
        <dbReference type="ARBA" id="ARBA00022801"/>
    </source>
</evidence>
<reference evidence="8 9" key="1">
    <citation type="submission" date="2019-11" db="EMBL/GenBank/DDBJ databases">
        <title>Whole genome shotgun sequencing (WGS) data from Adlercreutzia equolifaciens ResAG-91, Eggerthella lenta MRI-F36, MRI-F37, MRI-F40, ResAG-49, ResAG-88, ResAG-121, ResAG-145, and Gordonibacter sp. ResAG-5, ResAG-26, ResAG-43, ResAG-50, ResAG-59.</title>
        <authorList>
            <person name="Stoll D.A."/>
            <person name="Danylec N."/>
            <person name="Franz C.M.A.P."/>
            <person name="Huch M."/>
        </authorList>
    </citation>
    <scope>NUCLEOTIDE SEQUENCE [LARGE SCALE GENOMIC DNA]</scope>
    <source>
        <strain evidence="8 9">ResAG-91</strain>
    </source>
</reference>
<keyword evidence="9" id="KW-1185">Reference proteome</keyword>
<dbReference type="AlphaFoldDB" id="A0A7K1T769"/>
<evidence type="ECO:0000256" key="7">
    <source>
        <dbReference type="ARBA" id="ARBA00023016"/>
    </source>
</evidence>
<dbReference type="SUPFAM" id="SSF54786">
    <property type="entry name" value="YcfA/nrd intein domain"/>
    <property type="match status" value="1"/>
</dbReference>
<evidence type="ECO:0000256" key="3">
    <source>
        <dbReference type="ARBA" id="ARBA00022722"/>
    </source>
</evidence>
<keyword evidence="4" id="KW-0255">Endonuclease</keyword>
<comment type="similarity">
    <text evidence="1">Belongs to the HicA mRNA interferase family.</text>
</comment>
<dbReference type="GO" id="GO:0003729">
    <property type="term" value="F:mRNA binding"/>
    <property type="evidence" value="ECO:0007669"/>
    <property type="project" value="InterPro"/>
</dbReference>
<proteinExistence type="inferred from homology"/>
<keyword evidence="3" id="KW-0540">Nuclease</keyword>
<keyword evidence="5" id="KW-0378">Hydrolase</keyword>
<dbReference type="GO" id="GO:0004519">
    <property type="term" value="F:endonuclease activity"/>
    <property type="evidence" value="ECO:0007669"/>
    <property type="project" value="UniProtKB-KW"/>
</dbReference>
<dbReference type="InterPro" id="IPR038570">
    <property type="entry name" value="HicA_sf"/>
</dbReference>
<sequence>MTKRRDVIRYFENHGFWSVGGTKHEKFTNGRTTIMIKRHREIEDEVFRELKKQAGLL</sequence>
<dbReference type="EMBL" id="WPOO01000016">
    <property type="protein sequence ID" value="MVN59381.1"/>
    <property type="molecule type" value="Genomic_DNA"/>
</dbReference>
<evidence type="ECO:0000313" key="9">
    <source>
        <dbReference type="Proteomes" id="UP000488839"/>
    </source>
</evidence>
<comment type="caution">
    <text evidence="8">The sequence shown here is derived from an EMBL/GenBank/DDBJ whole genome shotgun (WGS) entry which is preliminary data.</text>
</comment>
<keyword evidence="6" id="KW-0694">RNA-binding</keyword>
<gene>
    <name evidence="8" type="ORF">GO707_09125</name>
</gene>
<dbReference type="Gene3D" id="3.30.920.30">
    <property type="entry name" value="Hypothetical protein"/>
    <property type="match status" value="1"/>
</dbReference>
<evidence type="ECO:0000256" key="4">
    <source>
        <dbReference type="ARBA" id="ARBA00022759"/>
    </source>
</evidence>
<organism evidence="8 9">
    <name type="scientific">Adlercreutzia rubneri</name>
    <dbReference type="NCBI Taxonomy" id="2916441"/>
    <lineage>
        <taxon>Bacteria</taxon>
        <taxon>Bacillati</taxon>
        <taxon>Actinomycetota</taxon>
        <taxon>Coriobacteriia</taxon>
        <taxon>Eggerthellales</taxon>
        <taxon>Eggerthellaceae</taxon>
        <taxon>Adlercreutzia</taxon>
    </lineage>
</organism>
<keyword evidence="2" id="KW-1277">Toxin-antitoxin system</keyword>
<accession>A0A7K1T769</accession>
<dbReference type="RefSeq" id="WP_114540495.1">
    <property type="nucleotide sequence ID" value="NZ_JARFIT010000014.1"/>
</dbReference>